<proteinExistence type="predicted"/>
<dbReference type="GO" id="GO:0030968">
    <property type="term" value="P:endoplasmic reticulum unfolded protein response"/>
    <property type="evidence" value="ECO:0007669"/>
    <property type="project" value="TreeGrafter"/>
</dbReference>
<dbReference type="AlphaFoldDB" id="A0A060S329"/>
<dbReference type="Gene3D" id="3.30.420.40">
    <property type="match status" value="2"/>
</dbReference>
<dbReference type="GO" id="GO:0005524">
    <property type="term" value="F:ATP binding"/>
    <property type="evidence" value="ECO:0007669"/>
    <property type="project" value="UniProtKB-KW"/>
</dbReference>
<dbReference type="Pfam" id="PF00012">
    <property type="entry name" value="HSP70"/>
    <property type="match status" value="1"/>
</dbReference>
<feature type="compositionally biased region" description="Low complexity" evidence="4">
    <location>
        <begin position="887"/>
        <end position="901"/>
    </location>
</feature>
<keyword evidence="5" id="KW-0732">Signal</keyword>
<dbReference type="EMBL" id="HG810774">
    <property type="protein sequence ID" value="CDO66226.1"/>
    <property type="molecule type" value="Genomic_DNA"/>
</dbReference>
<evidence type="ECO:0000313" key="7">
    <source>
        <dbReference type="Proteomes" id="UP000027581"/>
    </source>
</evidence>
<sequence length="935" mass="108554">MRPRFFLFLLSIIYIYNSLRIKCSSLLGIDFGNEYIKVSIVSPGKGFNILLNNQSKRKITNSISFANKFRTYDEESKIYSTKYPQLTLLNSNNILGYNLFDSLKNKENFVIENYDENNEEFYSDINNYDFSNDFGSKYYSYDYVVDHKRGTINIKLKGNMVISSEEVTANILGYIKKLAYTHLNIDYKMKRNINLNIGCVISVPCNFSQRKKQALINASKIAGLELLGIINGVTAAAIHNVHDIPLNTTKLTMYLDIGSKNINVGIATISFVEKDKVRSRSVQVYACESLENNSGNKIDMLLAENLRKKFEEKYNVSIENDKKAMRKLIVAANKAKLLLSAKKSADVFIESLYNNKSLNESVSRQDFEELIQEVIENMKIPINKALEKGGFQLKDIEALELIGSGWRVPKILNEVTEFFNPLKVGMHLNSDEAVTMGSLYIAAYNSANFRLKDLDYKDIVSNEYHILVNTDEEENNTTNEEKLNIKKELVNYNSRYPHNKNVILTYKDNLKFSVYENGKIINEYILGNLDNAIKSKYEHLGTPKLNLKFYLDKFGILSLDKVLVVYEEQKDGAGDTKDNKKEGDEENNNNNNNNNNEEINKDDDTNNNKSDDEQNKGDENKSNDENKESEENKQNGEKKKNEIIKHNIPIEFQTRNIKPLPLTFEEIKEKKEILKNLDEHDIDIFLKSEKKNTLESFIYETRSKMKQDIYKQVTKEETRNEYLNKLEEYEDWLYTEKDEPLENVSNKIHELQDIYNPIKERAEELQVRDKIIEETNKKIQEMIEKIKDLSEKKPWAAETIKMVKDSLDKEVQWWNHAQEEQKKLDNYTAPFFKHKDVQLKFKSIQMLIKTLDKLKKPVEKKEDKKNTDNQNENTSKQDAGADKNHNTTENQNEQSEQNQNNENKDDNQNNEHDANQSSNNEQNKNDGASDQKDEL</sequence>
<dbReference type="PANTHER" id="PTHR45639">
    <property type="entry name" value="HSC70CB, ISOFORM G-RELATED"/>
    <property type="match status" value="1"/>
</dbReference>
<protein>
    <submittedName>
        <fullName evidence="6">Heat shock protein 110, putative</fullName>
    </submittedName>
</protein>
<gene>
    <name evidence="6" type="primary">HSP110</name>
    <name evidence="6" type="ORF">PRCDC_1343200</name>
</gene>
<dbReference type="SUPFAM" id="SSF53067">
    <property type="entry name" value="Actin-like ATPase domain"/>
    <property type="match status" value="2"/>
</dbReference>
<keyword evidence="2" id="KW-0067">ATP-binding</keyword>
<dbReference type="CDD" id="cd10230">
    <property type="entry name" value="ASKHA_NBD_HSP70_HYOU1"/>
    <property type="match status" value="1"/>
</dbReference>
<dbReference type="SMR" id="A0A060S329"/>
<dbReference type="Gene3D" id="3.30.30.30">
    <property type="match status" value="1"/>
</dbReference>
<dbReference type="Gene3D" id="3.90.640.10">
    <property type="entry name" value="Actin, Chain A, domain 4"/>
    <property type="match status" value="1"/>
</dbReference>
<dbReference type="PANTHER" id="PTHR45639:SF3">
    <property type="entry name" value="HYPOXIA UP-REGULATED PROTEIN 1"/>
    <property type="match status" value="1"/>
</dbReference>
<reference evidence="6" key="2">
    <citation type="submission" date="2014-05" db="EMBL/GenBank/DDBJ databases">
        <title>The genome sequences of chimpanzee malaria parasites reveal the path to human adaptation.</title>
        <authorList>
            <person name="Otto T.D."/>
            <person name="Rayner J.C."/>
            <person name="Boehme U."/>
            <person name="Pain A."/>
            <person name="Spottiswoode N."/>
            <person name="Sanders M."/>
            <person name="Quail M."/>
            <person name="Ollomo B."/>
            <person name="Renaud F."/>
            <person name="Thomas A.W."/>
            <person name="Prugnolle F."/>
            <person name="Conway D.J."/>
            <person name="Newbold C."/>
            <person name="Berriman M."/>
        </authorList>
    </citation>
    <scope>NUCLEOTIDE SEQUENCE [LARGE SCALE GENOMIC DNA]</scope>
    <source>
        <strain evidence="6">CDC</strain>
    </source>
</reference>
<feature type="region of interest" description="Disordered" evidence="4">
    <location>
        <begin position="570"/>
        <end position="644"/>
    </location>
</feature>
<dbReference type="InterPro" id="IPR043129">
    <property type="entry name" value="ATPase_NBD"/>
</dbReference>
<feature type="compositionally biased region" description="Polar residues" evidence="4">
    <location>
        <begin position="868"/>
        <end position="877"/>
    </location>
</feature>
<dbReference type="InterPro" id="IPR029048">
    <property type="entry name" value="HSP70_C_sf"/>
</dbReference>
<evidence type="ECO:0000256" key="2">
    <source>
        <dbReference type="ARBA" id="ARBA00022840"/>
    </source>
</evidence>
<keyword evidence="1" id="KW-0547">Nucleotide-binding</keyword>
<keyword evidence="3" id="KW-0143">Chaperone</keyword>
<dbReference type="FunFam" id="3.90.640.10:FF:000029">
    <property type="entry name" value="Heat shock protein 110"/>
    <property type="match status" value="1"/>
</dbReference>
<dbReference type="PRINTS" id="PR00301">
    <property type="entry name" value="HEATSHOCK70"/>
</dbReference>
<dbReference type="Proteomes" id="UP000027581">
    <property type="component" value="Unassembled WGS sequence"/>
</dbReference>
<keyword evidence="7" id="KW-1185">Reference proteome</keyword>
<dbReference type="GO" id="GO:0034663">
    <property type="term" value="C:endoplasmic reticulum chaperone complex"/>
    <property type="evidence" value="ECO:0007669"/>
    <property type="project" value="TreeGrafter"/>
</dbReference>
<evidence type="ECO:0000256" key="1">
    <source>
        <dbReference type="ARBA" id="ARBA00022741"/>
    </source>
</evidence>
<evidence type="ECO:0000313" key="6">
    <source>
        <dbReference type="EMBL" id="CDO66226.1"/>
    </source>
</evidence>
<feature type="compositionally biased region" description="Basic and acidic residues" evidence="4">
    <location>
        <begin position="570"/>
        <end position="583"/>
    </location>
</feature>
<feature type="region of interest" description="Disordered" evidence="4">
    <location>
        <begin position="856"/>
        <end position="935"/>
    </location>
</feature>
<evidence type="ECO:0000256" key="4">
    <source>
        <dbReference type="SAM" id="MobiDB-lite"/>
    </source>
</evidence>
<dbReference type="GO" id="GO:0140662">
    <property type="term" value="F:ATP-dependent protein folding chaperone"/>
    <property type="evidence" value="ECO:0007669"/>
    <property type="project" value="InterPro"/>
</dbReference>
<dbReference type="InterPro" id="IPR013126">
    <property type="entry name" value="Hsp_70_fam"/>
</dbReference>
<dbReference type="SUPFAM" id="SSF100934">
    <property type="entry name" value="Heat shock protein 70kD (HSP70), C-terminal subdomain"/>
    <property type="match status" value="1"/>
</dbReference>
<dbReference type="Gene3D" id="1.20.1270.10">
    <property type="match status" value="1"/>
</dbReference>
<feature type="compositionally biased region" description="Basic and acidic residues" evidence="4">
    <location>
        <begin position="856"/>
        <end position="867"/>
    </location>
</feature>
<evidence type="ECO:0000256" key="3">
    <source>
        <dbReference type="ARBA" id="ARBA00023186"/>
    </source>
</evidence>
<evidence type="ECO:0000256" key="5">
    <source>
        <dbReference type="SAM" id="SignalP"/>
    </source>
</evidence>
<keyword evidence="6" id="KW-0346">Stress response</keyword>
<reference evidence="6" key="1">
    <citation type="submission" date="2014-01" db="EMBL/GenBank/DDBJ databases">
        <authorList>
            <person name="Aslett M."/>
        </authorList>
    </citation>
    <scope>NUCLEOTIDE SEQUENCE</scope>
    <source>
        <strain evidence="6">CDC</strain>
    </source>
</reference>
<feature type="compositionally biased region" description="Low complexity" evidence="4">
    <location>
        <begin position="588"/>
        <end position="597"/>
    </location>
</feature>
<dbReference type="PhylomeDB" id="A0A060S329"/>
<name>A0A060S329_PLARE</name>
<dbReference type="VEuPathDB" id="PlasmoDB:PRCDC_1343200"/>
<feature type="compositionally biased region" description="Basic and acidic residues" evidence="4">
    <location>
        <begin position="923"/>
        <end position="935"/>
    </location>
</feature>
<accession>A0A060S329</accession>
<feature type="compositionally biased region" description="Basic and acidic residues" evidence="4">
    <location>
        <begin position="902"/>
        <end position="914"/>
    </location>
</feature>
<dbReference type="VEuPathDB" id="PlasmoDB:PRG01_1346700"/>
<organism evidence="6 7">
    <name type="scientific">Plasmodium reichenowi</name>
    <dbReference type="NCBI Taxonomy" id="5854"/>
    <lineage>
        <taxon>Eukaryota</taxon>
        <taxon>Sar</taxon>
        <taxon>Alveolata</taxon>
        <taxon>Apicomplexa</taxon>
        <taxon>Aconoidasida</taxon>
        <taxon>Haemosporida</taxon>
        <taxon>Plasmodiidae</taxon>
        <taxon>Plasmodium</taxon>
        <taxon>Plasmodium (Laverania)</taxon>
    </lineage>
</organism>
<feature type="compositionally biased region" description="Basic and acidic residues" evidence="4">
    <location>
        <begin position="598"/>
        <end position="644"/>
    </location>
</feature>
<feature type="chain" id="PRO_5001590691" evidence="5">
    <location>
        <begin position="19"/>
        <end position="935"/>
    </location>
</feature>
<feature type="signal peptide" evidence="5">
    <location>
        <begin position="1"/>
        <end position="18"/>
    </location>
</feature>